<organism evidence="2 3">
    <name type="scientific">Trifolium medium</name>
    <dbReference type="NCBI Taxonomy" id="97028"/>
    <lineage>
        <taxon>Eukaryota</taxon>
        <taxon>Viridiplantae</taxon>
        <taxon>Streptophyta</taxon>
        <taxon>Embryophyta</taxon>
        <taxon>Tracheophyta</taxon>
        <taxon>Spermatophyta</taxon>
        <taxon>Magnoliopsida</taxon>
        <taxon>eudicotyledons</taxon>
        <taxon>Gunneridae</taxon>
        <taxon>Pentapetalae</taxon>
        <taxon>rosids</taxon>
        <taxon>fabids</taxon>
        <taxon>Fabales</taxon>
        <taxon>Fabaceae</taxon>
        <taxon>Papilionoideae</taxon>
        <taxon>50 kb inversion clade</taxon>
        <taxon>NPAAA clade</taxon>
        <taxon>Hologalegina</taxon>
        <taxon>IRL clade</taxon>
        <taxon>Trifolieae</taxon>
        <taxon>Trifolium</taxon>
    </lineage>
</organism>
<feature type="region of interest" description="Disordered" evidence="1">
    <location>
        <begin position="16"/>
        <end position="60"/>
    </location>
</feature>
<dbReference type="EMBL" id="LXQA010091651">
    <property type="protein sequence ID" value="MCI14262.1"/>
    <property type="molecule type" value="Genomic_DNA"/>
</dbReference>
<protein>
    <submittedName>
        <fullName evidence="2">Casein kinase I isoform delta-like protein</fullName>
    </submittedName>
</protein>
<feature type="non-terminal residue" evidence="2">
    <location>
        <position position="60"/>
    </location>
</feature>
<dbReference type="Proteomes" id="UP000265520">
    <property type="component" value="Unassembled WGS sequence"/>
</dbReference>
<proteinExistence type="predicted"/>
<feature type="non-terminal residue" evidence="2">
    <location>
        <position position="1"/>
    </location>
</feature>
<evidence type="ECO:0000256" key="1">
    <source>
        <dbReference type="SAM" id="MobiDB-lite"/>
    </source>
</evidence>
<sequence length="60" mass="6872">YQFDYVFDWTVLKYPQAGGTSRGRHGTGKAAMYAPTPGRQQPDKTPARHPERTPARYYPE</sequence>
<evidence type="ECO:0000313" key="2">
    <source>
        <dbReference type="EMBL" id="MCI14262.1"/>
    </source>
</evidence>
<accession>A0A392PRC3</accession>
<reference evidence="2 3" key="1">
    <citation type="journal article" date="2018" name="Front. Plant Sci.">
        <title>Red Clover (Trifolium pratense) and Zigzag Clover (T. medium) - A Picture of Genomic Similarities and Differences.</title>
        <authorList>
            <person name="Dluhosova J."/>
            <person name="Istvanek J."/>
            <person name="Nedelnik J."/>
            <person name="Repkova J."/>
        </authorList>
    </citation>
    <scope>NUCLEOTIDE SEQUENCE [LARGE SCALE GENOMIC DNA]</scope>
    <source>
        <strain evidence="3">cv. 10/8</strain>
        <tissue evidence="2">Leaf</tissue>
    </source>
</reference>
<keyword evidence="2" id="KW-0418">Kinase</keyword>
<keyword evidence="2" id="KW-0808">Transferase</keyword>
<name>A0A392PRC3_9FABA</name>
<evidence type="ECO:0000313" key="3">
    <source>
        <dbReference type="Proteomes" id="UP000265520"/>
    </source>
</evidence>
<keyword evidence="3" id="KW-1185">Reference proteome</keyword>
<comment type="caution">
    <text evidence="2">The sequence shown here is derived from an EMBL/GenBank/DDBJ whole genome shotgun (WGS) entry which is preliminary data.</text>
</comment>
<feature type="compositionally biased region" description="Basic and acidic residues" evidence="1">
    <location>
        <begin position="41"/>
        <end position="60"/>
    </location>
</feature>
<dbReference type="GO" id="GO:0016301">
    <property type="term" value="F:kinase activity"/>
    <property type="evidence" value="ECO:0007669"/>
    <property type="project" value="UniProtKB-KW"/>
</dbReference>
<dbReference type="AlphaFoldDB" id="A0A392PRC3"/>